<dbReference type="Gene3D" id="1.20.1250.20">
    <property type="entry name" value="MFS general substrate transporter like domains"/>
    <property type="match status" value="1"/>
</dbReference>
<organism evidence="6 7">
    <name type="scientific">Penicillium angulare</name>
    <dbReference type="NCBI Taxonomy" id="116970"/>
    <lineage>
        <taxon>Eukaryota</taxon>
        <taxon>Fungi</taxon>
        <taxon>Dikarya</taxon>
        <taxon>Ascomycota</taxon>
        <taxon>Pezizomycotina</taxon>
        <taxon>Eurotiomycetes</taxon>
        <taxon>Eurotiomycetidae</taxon>
        <taxon>Eurotiales</taxon>
        <taxon>Aspergillaceae</taxon>
        <taxon>Penicillium</taxon>
    </lineage>
</organism>
<name>A0A9W9KPQ0_9EURO</name>
<feature type="transmembrane region" description="Helical" evidence="5">
    <location>
        <begin position="80"/>
        <end position="101"/>
    </location>
</feature>
<dbReference type="PANTHER" id="PTHR23501">
    <property type="entry name" value="MAJOR FACILITATOR SUPERFAMILY"/>
    <property type="match status" value="1"/>
</dbReference>
<reference evidence="6" key="2">
    <citation type="journal article" date="2023" name="IMA Fungus">
        <title>Comparative genomic study of the Penicillium genus elucidates a diverse pangenome and 15 lateral gene transfer events.</title>
        <authorList>
            <person name="Petersen C."/>
            <person name="Sorensen T."/>
            <person name="Nielsen M.R."/>
            <person name="Sondergaard T.E."/>
            <person name="Sorensen J.L."/>
            <person name="Fitzpatrick D.A."/>
            <person name="Frisvad J.C."/>
            <person name="Nielsen K.L."/>
        </authorList>
    </citation>
    <scope>NUCLEOTIDE SEQUENCE</scope>
    <source>
        <strain evidence="6">IBT 30069</strain>
    </source>
</reference>
<proteinExistence type="predicted"/>
<feature type="transmembrane region" description="Helical" evidence="5">
    <location>
        <begin position="121"/>
        <end position="141"/>
    </location>
</feature>
<dbReference type="PANTHER" id="PTHR23501:SF43">
    <property type="entry name" value="MULTIDRUG TRANSPORTER, PUTATIVE (AFU_ORTHOLOGUE AFUA_6G03040)-RELATED"/>
    <property type="match status" value="1"/>
</dbReference>
<evidence type="ECO:0000256" key="1">
    <source>
        <dbReference type="ARBA" id="ARBA00004141"/>
    </source>
</evidence>
<dbReference type="InterPro" id="IPR036259">
    <property type="entry name" value="MFS_trans_sf"/>
</dbReference>
<dbReference type="SUPFAM" id="SSF103473">
    <property type="entry name" value="MFS general substrate transporter"/>
    <property type="match status" value="1"/>
</dbReference>
<feature type="transmembrane region" description="Helical" evidence="5">
    <location>
        <begin position="50"/>
        <end position="68"/>
    </location>
</feature>
<dbReference type="EMBL" id="JAPQKH010000002">
    <property type="protein sequence ID" value="KAJ5113760.1"/>
    <property type="molecule type" value="Genomic_DNA"/>
</dbReference>
<evidence type="ECO:0000313" key="7">
    <source>
        <dbReference type="Proteomes" id="UP001149165"/>
    </source>
</evidence>
<dbReference type="GO" id="GO:0005886">
    <property type="term" value="C:plasma membrane"/>
    <property type="evidence" value="ECO:0007669"/>
    <property type="project" value="TreeGrafter"/>
</dbReference>
<evidence type="ECO:0000256" key="2">
    <source>
        <dbReference type="ARBA" id="ARBA00022692"/>
    </source>
</evidence>
<sequence length="222" mass="23747">MLVISLPQRFQTVNELSALNAGVRLLPYALFAPIGSLFSNIIFMRKQKPLLLLLTGACFQIIGLALLVSESVGPTIPAKIYGYEILAGFGVGITFGTLVTITPASVEPRDLAAATGAMIQFRQMGGAIGLSIGSSLLNSYLKNHLAPPVLTPKQLSTLLGNVRSIFNLPPELQRVARETFEGAYGLQLKVVVGFAAALFPSILLMVKITKSQGRFHRLAGPE</sequence>
<gene>
    <name evidence="6" type="ORF">N7456_002294</name>
</gene>
<keyword evidence="4 5" id="KW-0472">Membrane</keyword>
<accession>A0A9W9KPQ0</accession>
<keyword evidence="3 5" id="KW-1133">Transmembrane helix</keyword>
<evidence type="ECO:0000313" key="6">
    <source>
        <dbReference type="EMBL" id="KAJ5113760.1"/>
    </source>
</evidence>
<evidence type="ECO:0000256" key="4">
    <source>
        <dbReference type="ARBA" id="ARBA00023136"/>
    </source>
</evidence>
<comment type="caution">
    <text evidence="6">The sequence shown here is derived from an EMBL/GenBank/DDBJ whole genome shotgun (WGS) entry which is preliminary data.</text>
</comment>
<comment type="subcellular location">
    <subcellularLocation>
        <location evidence="1">Membrane</location>
        <topology evidence="1">Multi-pass membrane protein</topology>
    </subcellularLocation>
</comment>
<reference evidence="6" key="1">
    <citation type="submission" date="2022-11" db="EMBL/GenBank/DDBJ databases">
        <authorList>
            <person name="Petersen C."/>
        </authorList>
    </citation>
    <scope>NUCLEOTIDE SEQUENCE</scope>
    <source>
        <strain evidence="6">IBT 30069</strain>
    </source>
</reference>
<dbReference type="OrthoDB" id="440553at2759"/>
<feature type="transmembrane region" description="Helical" evidence="5">
    <location>
        <begin position="25"/>
        <end position="43"/>
    </location>
</feature>
<evidence type="ECO:0000256" key="3">
    <source>
        <dbReference type="ARBA" id="ARBA00022989"/>
    </source>
</evidence>
<keyword evidence="2 5" id="KW-0812">Transmembrane</keyword>
<protein>
    <submittedName>
        <fullName evidence="6">MFS general substrate transporter</fullName>
    </submittedName>
</protein>
<dbReference type="Proteomes" id="UP001149165">
    <property type="component" value="Unassembled WGS sequence"/>
</dbReference>
<evidence type="ECO:0000256" key="5">
    <source>
        <dbReference type="SAM" id="Phobius"/>
    </source>
</evidence>
<keyword evidence="7" id="KW-1185">Reference proteome</keyword>
<dbReference type="GO" id="GO:0022857">
    <property type="term" value="F:transmembrane transporter activity"/>
    <property type="evidence" value="ECO:0007669"/>
    <property type="project" value="TreeGrafter"/>
</dbReference>
<feature type="transmembrane region" description="Helical" evidence="5">
    <location>
        <begin position="186"/>
        <end position="206"/>
    </location>
</feature>
<dbReference type="AlphaFoldDB" id="A0A9W9KPQ0"/>